<keyword evidence="2" id="KW-1185">Reference proteome</keyword>
<evidence type="ECO:0000313" key="1">
    <source>
        <dbReference type="EMBL" id="KAJ9123157.1"/>
    </source>
</evidence>
<dbReference type="Proteomes" id="UP001243375">
    <property type="component" value="Unassembled WGS sequence"/>
</dbReference>
<sequence>MRKISKVNNEIPDIDDASRISGHGKSNLQQSGFWLEKRAEWQTSLNEKGLGALSVELGTGVLAIPGRQIGHVQLVQLSPCQESPLQPETQHTPLPPNFRTPIIVAHTHALSALSCTSDGKYLITASERGTLLRVWNTRTGSMERELRRGLDRADIWGATTTYEPATAGGQELILACWSDKGTIHVWRDVLGVKHPAVQGKAQKVESYVTSEIKRVQTPDAFIHHSNTLNPSIRALLDPYMSKSKYFTSTPSDVLFRLPRSERSTKQVIKDYSGSSGDRPSREELRLNEMYQVAWTERDNEPEPVTRVPPSSEPQKKRAHFDRARKADGSPREDSSTTTTSITGNLRLATHQLIVVTHTGDWFRLGVPDGQADPLSGDVMTDSEGDDGDENTRDYTTIRPTSRTTDRADRCKVLEYRRLRTVSAEW</sequence>
<gene>
    <name evidence="1" type="ORF">QFC22_001350</name>
</gene>
<accession>A0ACC2XGV4</accession>
<comment type="caution">
    <text evidence="1">The sequence shown here is derived from an EMBL/GenBank/DDBJ whole genome shotgun (WGS) entry which is preliminary data.</text>
</comment>
<protein>
    <submittedName>
        <fullName evidence="1">Uncharacterized protein</fullName>
    </submittedName>
</protein>
<name>A0ACC2XGV4_9TREE</name>
<evidence type="ECO:0000313" key="2">
    <source>
        <dbReference type="Proteomes" id="UP001243375"/>
    </source>
</evidence>
<dbReference type="EMBL" id="JASBWU010000003">
    <property type="protein sequence ID" value="KAJ9123157.1"/>
    <property type="molecule type" value="Genomic_DNA"/>
</dbReference>
<organism evidence="1 2">
    <name type="scientific">Naganishia vaughanmartiniae</name>
    <dbReference type="NCBI Taxonomy" id="1424756"/>
    <lineage>
        <taxon>Eukaryota</taxon>
        <taxon>Fungi</taxon>
        <taxon>Dikarya</taxon>
        <taxon>Basidiomycota</taxon>
        <taxon>Agaricomycotina</taxon>
        <taxon>Tremellomycetes</taxon>
        <taxon>Filobasidiales</taxon>
        <taxon>Filobasidiaceae</taxon>
        <taxon>Naganishia</taxon>
    </lineage>
</organism>
<proteinExistence type="predicted"/>
<reference evidence="1" key="1">
    <citation type="submission" date="2023-04" db="EMBL/GenBank/DDBJ databases">
        <title>Draft Genome sequencing of Naganishia species isolated from polar environments using Oxford Nanopore Technology.</title>
        <authorList>
            <person name="Leo P."/>
            <person name="Venkateswaran K."/>
        </authorList>
    </citation>
    <scope>NUCLEOTIDE SEQUENCE</scope>
    <source>
        <strain evidence="1">MNA-CCFEE 5425</strain>
    </source>
</reference>